<dbReference type="EMBL" id="CP093363">
    <property type="protein sequence ID" value="UQS85819.1"/>
    <property type="molecule type" value="Genomic_DNA"/>
</dbReference>
<keyword evidence="2" id="KW-1185">Reference proteome</keyword>
<reference evidence="1 2" key="1">
    <citation type="journal article" date="2022" name="Int. J. Syst. Evol. Microbiol.">
        <title>Apilactobacillus apisilvae sp. nov., Nicolia spurrieriana gen. nov. sp. nov., Bombilactobacillus folatiphilus sp. nov. and Bombilactobacillus thymidiniphilus sp. nov., four new lactic acid bacterial isolates from stingless bees Tetragonula carbonaria and Austroplebeia australis.</title>
        <authorList>
            <person name="Oliphant S.A."/>
            <person name="Watson-Haigh N.S."/>
            <person name="Sumby K.M."/>
            <person name="Gardner J."/>
            <person name="Groom S."/>
            <person name="Jiranek V."/>
        </authorList>
    </citation>
    <scope>NUCLEOTIDE SEQUENCE [LARGE SCALE GENOMIC DNA]</scope>
    <source>
        <strain evidence="1 2">SG5_A10</strain>
    </source>
</reference>
<dbReference type="RefSeq" id="WP_249511783.1">
    <property type="nucleotide sequence ID" value="NZ_CP093363.1"/>
</dbReference>
<evidence type="ECO:0000313" key="1">
    <source>
        <dbReference type="EMBL" id="UQS85819.1"/>
    </source>
</evidence>
<keyword evidence="1" id="KW-0614">Plasmid</keyword>
<protein>
    <submittedName>
        <fullName evidence="1">Uncharacterized protein</fullName>
    </submittedName>
</protein>
<proteinExistence type="predicted"/>
<geneLocation type="plasmid" evidence="1 2">
    <name>p1unnamed</name>
</geneLocation>
<sequence>MTDSEKTKNAIAEGIKRSPTMCDWEIVENHDYPETVYDLHEVDSSTPTVIRVFVGGDFAFPKAKYVLRGNELMMLMNIKQQLYDCFGDGQYEN</sequence>
<organism evidence="1 2">
    <name type="scientific">Apilactobacillus apisilvae</name>
    <dbReference type="NCBI Taxonomy" id="2923364"/>
    <lineage>
        <taxon>Bacteria</taxon>
        <taxon>Bacillati</taxon>
        <taxon>Bacillota</taxon>
        <taxon>Bacilli</taxon>
        <taxon>Lactobacillales</taxon>
        <taxon>Lactobacillaceae</taxon>
        <taxon>Apilactobacillus</taxon>
    </lineage>
</organism>
<evidence type="ECO:0000313" key="2">
    <source>
        <dbReference type="Proteomes" id="UP000831859"/>
    </source>
</evidence>
<name>A0ABY4PJ28_9LACO</name>
<gene>
    <name evidence="1" type="ORF">MOO46_07450</name>
</gene>
<dbReference type="Proteomes" id="UP000831859">
    <property type="component" value="Plasmid p1unnamed"/>
</dbReference>
<accession>A0ABY4PJ28</accession>